<dbReference type="SMART" id="SM00744">
    <property type="entry name" value="RINGv"/>
    <property type="match status" value="1"/>
</dbReference>
<dbReference type="Pfam" id="PF12906">
    <property type="entry name" value="RINGv"/>
    <property type="match status" value="1"/>
</dbReference>
<evidence type="ECO:0000256" key="8">
    <source>
        <dbReference type="ARBA" id="ARBA00022989"/>
    </source>
</evidence>
<keyword evidence="16" id="KW-1185">Reference proteome</keyword>
<dbReference type="InterPro" id="IPR013083">
    <property type="entry name" value="Znf_RING/FYVE/PHD"/>
</dbReference>
<keyword evidence="7" id="KW-0862">Zinc</keyword>
<dbReference type="GO" id="GO:0016020">
    <property type="term" value="C:membrane"/>
    <property type="evidence" value="ECO:0007669"/>
    <property type="project" value="UniProtKB-SubCell"/>
</dbReference>
<evidence type="ECO:0000256" key="5">
    <source>
        <dbReference type="ARBA" id="ARBA00022771"/>
    </source>
</evidence>
<protein>
    <submittedName>
        <fullName evidence="15">Protein CBG03739</fullName>
    </submittedName>
</protein>
<evidence type="ECO:0000256" key="9">
    <source>
        <dbReference type="ARBA" id="ARBA00023136"/>
    </source>
</evidence>
<evidence type="ECO:0000256" key="11">
    <source>
        <dbReference type="SAM" id="MobiDB-lite"/>
    </source>
</evidence>
<sequence length="462" mass="52206">MEDFNASLGPAVCRICMCGETSIPYLGKQAGEPLISPCRCSGTMGLFHRSCLEHWLTMTRTTNCEICKFSFKIKQKPRNFKDYIRQKGYKKIRTEPNNRNPFVDISFILVITPLAFVALYLCVQGAALAGQKYHFAFENRDHDQNVRNLEIRNETSMEFALFVFVAIVLFFAYSAFLVVTAGSHVSQYKRWQAKNMIMFVVDQLDAEQSLHYNPQWNKMDHGWKSKLSRLWRKLRGKPTRVIYPEIARNDTIPIEPIIGISPILVANFNQTSPDSDNTHNHDASRNAIPFGVRTPEQAVSRFQKKNVFNFQPQFQVSLASTPQMYAEKPEKLSLSPIGLDDLFAESKSVHRVSSVSSARNDMKKTQSVYSVCSSFGTGVMSCSTPVTGWNLRPLAHASNSVSTFKSNLSAEEVQLGDIHNDSEQTVTAELMESSPSSVESQRGRFHVEKLDTPLLEDSPSRF</sequence>
<evidence type="ECO:0000259" key="14">
    <source>
        <dbReference type="PROSITE" id="PS51292"/>
    </source>
</evidence>
<dbReference type="AlphaFoldDB" id="A8WWL6"/>
<feature type="domain" description="RING-CH-type" evidence="14">
    <location>
        <begin position="5"/>
        <end position="74"/>
    </location>
</feature>
<organism evidence="15 16">
    <name type="scientific">Caenorhabditis briggsae</name>
    <dbReference type="NCBI Taxonomy" id="6238"/>
    <lineage>
        <taxon>Eukaryota</taxon>
        <taxon>Metazoa</taxon>
        <taxon>Ecdysozoa</taxon>
        <taxon>Nematoda</taxon>
        <taxon>Chromadorea</taxon>
        <taxon>Rhabditida</taxon>
        <taxon>Rhabditina</taxon>
        <taxon>Rhabditomorpha</taxon>
        <taxon>Rhabditoidea</taxon>
        <taxon>Rhabditidae</taxon>
        <taxon>Peloderinae</taxon>
        <taxon>Caenorhabditis</taxon>
    </lineage>
</organism>
<dbReference type="FunCoup" id="A8WWL6">
    <property type="interactions" value="13"/>
</dbReference>
<evidence type="ECO:0000259" key="13">
    <source>
        <dbReference type="PROSITE" id="PS50089"/>
    </source>
</evidence>
<dbReference type="PANTHER" id="PTHR46065">
    <property type="entry name" value="E3 UBIQUITIN-PROTEIN LIGASE MARCH 2/3 FAMILY MEMBER"/>
    <property type="match status" value="1"/>
</dbReference>
<dbReference type="InParanoid" id="A8WWL6"/>
<evidence type="ECO:0000256" key="3">
    <source>
        <dbReference type="ARBA" id="ARBA00022692"/>
    </source>
</evidence>
<dbReference type="STRING" id="6238.A8WWL6"/>
<reference evidence="15 16" key="2">
    <citation type="journal article" date="2011" name="PLoS Genet.">
        <title>Caenorhabditis briggsae recombinant inbred line genotypes reveal inter-strain incompatibility and the evolution of recombination.</title>
        <authorList>
            <person name="Ross J.A."/>
            <person name="Koboldt D.C."/>
            <person name="Staisch J.E."/>
            <person name="Chamberlin H.M."/>
            <person name="Gupta B.P."/>
            <person name="Miller R.D."/>
            <person name="Baird S.E."/>
            <person name="Haag E.S."/>
        </authorList>
    </citation>
    <scope>NUCLEOTIDE SEQUENCE [LARGE SCALE GENOMIC DNA]</scope>
    <source>
        <strain evidence="15 16">AF16</strain>
    </source>
</reference>
<evidence type="ECO:0000313" key="16">
    <source>
        <dbReference type="Proteomes" id="UP000008549"/>
    </source>
</evidence>
<dbReference type="InterPro" id="IPR011016">
    <property type="entry name" value="Znf_RING-CH"/>
</dbReference>
<feature type="transmembrane region" description="Helical" evidence="12">
    <location>
        <begin position="105"/>
        <end position="123"/>
    </location>
</feature>
<feature type="domain" description="RING-type" evidence="13">
    <location>
        <begin position="13"/>
        <end position="68"/>
    </location>
</feature>
<comment type="subcellular location">
    <subcellularLocation>
        <location evidence="1">Membrane</location>
        <topology evidence="1">Multi-pass membrane protein</topology>
    </subcellularLocation>
</comment>
<keyword evidence="9 12" id="KW-0472">Membrane</keyword>
<dbReference type="InterPro" id="IPR001841">
    <property type="entry name" value="Znf_RING"/>
</dbReference>
<keyword evidence="8 12" id="KW-1133">Transmembrane helix</keyword>
<dbReference type="EMBL" id="HE600990">
    <property type="protein sequence ID" value="CAP24583.2"/>
    <property type="molecule type" value="Genomic_DNA"/>
</dbReference>
<evidence type="ECO:0000313" key="17">
    <source>
        <dbReference type="WormBase" id="CBG03739"/>
    </source>
</evidence>
<dbReference type="HOGENOM" id="CLU_057923_0_0_1"/>
<dbReference type="GO" id="GO:0008270">
    <property type="term" value="F:zinc ion binding"/>
    <property type="evidence" value="ECO:0007669"/>
    <property type="project" value="UniProtKB-KW"/>
</dbReference>
<feature type="transmembrane region" description="Helical" evidence="12">
    <location>
        <begin position="159"/>
        <end position="179"/>
    </location>
</feature>
<proteinExistence type="predicted"/>
<dbReference type="Proteomes" id="UP000008549">
    <property type="component" value="Unassembled WGS sequence"/>
</dbReference>
<accession>A8WWL6</accession>
<keyword evidence="5 10" id="KW-0863">Zinc-finger</keyword>
<name>A8WWL6_CAEBR</name>
<evidence type="ECO:0000256" key="10">
    <source>
        <dbReference type="PROSITE-ProRule" id="PRU00175"/>
    </source>
</evidence>
<dbReference type="GO" id="GO:0016567">
    <property type="term" value="P:protein ubiquitination"/>
    <property type="evidence" value="ECO:0000318"/>
    <property type="project" value="GO_Central"/>
</dbReference>
<dbReference type="PANTHER" id="PTHR46065:SF5">
    <property type="entry name" value="RING-CH-TYPE DOMAIN-CONTAINING PROTEIN"/>
    <property type="match status" value="1"/>
</dbReference>
<dbReference type="Gene3D" id="3.30.40.10">
    <property type="entry name" value="Zinc/RING finger domain, C3HC4 (zinc finger)"/>
    <property type="match status" value="1"/>
</dbReference>
<feature type="compositionally biased region" description="Basic and acidic residues" evidence="11">
    <location>
        <begin position="441"/>
        <end position="451"/>
    </location>
</feature>
<keyword evidence="2" id="KW-0808">Transferase</keyword>
<gene>
    <name evidence="17" type="primary">marc-3</name>
    <name evidence="15 17" type="ORF">CBG03739</name>
    <name evidence="15" type="ORF">CBG_03739</name>
</gene>
<evidence type="ECO:0000313" key="15">
    <source>
        <dbReference type="EMBL" id="CAP24583.2"/>
    </source>
</evidence>
<evidence type="ECO:0000256" key="6">
    <source>
        <dbReference type="ARBA" id="ARBA00022786"/>
    </source>
</evidence>
<dbReference type="WormBase" id="CBG03739">
    <property type="protein sequence ID" value="CBP41782"/>
    <property type="gene ID" value="WBGene00026537"/>
    <property type="gene designation" value="Cbr-marc-3"/>
</dbReference>
<reference evidence="15 16" key="1">
    <citation type="journal article" date="2003" name="PLoS Biol.">
        <title>The genome sequence of Caenorhabditis briggsae: a platform for comparative genomics.</title>
        <authorList>
            <person name="Stein L.D."/>
            <person name="Bao Z."/>
            <person name="Blasiar D."/>
            <person name="Blumenthal T."/>
            <person name="Brent M.R."/>
            <person name="Chen N."/>
            <person name="Chinwalla A."/>
            <person name="Clarke L."/>
            <person name="Clee C."/>
            <person name="Coghlan A."/>
            <person name="Coulson A."/>
            <person name="D'Eustachio P."/>
            <person name="Fitch D.H."/>
            <person name="Fulton L.A."/>
            <person name="Fulton R.E."/>
            <person name="Griffiths-Jones S."/>
            <person name="Harris T.W."/>
            <person name="Hillier L.W."/>
            <person name="Kamath R."/>
            <person name="Kuwabara P.E."/>
            <person name="Mardis E.R."/>
            <person name="Marra M.A."/>
            <person name="Miner T.L."/>
            <person name="Minx P."/>
            <person name="Mullikin J.C."/>
            <person name="Plumb R.W."/>
            <person name="Rogers J."/>
            <person name="Schein J.E."/>
            <person name="Sohrmann M."/>
            <person name="Spieth J."/>
            <person name="Stajich J.E."/>
            <person name="Wei C."/>
            <person name="Willey D."/>
            <person name="Wilson R.K."/>
            <person name="Durbin R."/>
            <person name="Waterston R.H."/>
        </authorList>
    </citation>
    <scope>NUCLEOTIDE SEQUENCE [LARGE SCALE GENOMIC DNA]</scope>
    <source>
        <strain evidence="15 16">AF16</strain>
    </source>
</reference>
<dbReference type="SUPFAM" id="SSF57850">
    <property type="entry name" value="RING/U-box"/>
    <property type="match status" value="1"/>
</dbReference>
<dbReference type="OMA" id="YHFAFEN"/>
<dbReference type="GO" id="GO:0004842">
    <property type="term" value="F:ubiquitin-protein transferase activity"/>
    <property type="evidence" value="ECO:0000318"/>
    <property type="project" value="GO_Central"/>
</dbReference>
<evidence type="ECO:0000256" key="4">
    <source>
        <dbReference type="ARBA" id="ARBA00022723"/>
    </source>
</evidence>
<evidence type="ECO:0000256" key="2">
    <source>
        <dbReference type="ARBA" id="ARBA00022679"/>
    </source>
</evidence>
<evidence type="ECO:0000256" key="7">
    <source>
        <dbReference type="ARBA" id="ARBA00022833"/>
    </source>
</evidence>
<evidence type="ECO:0000256" key="12">
    <source>
        <dbReference type="SAM" id="Phobius"/>
    </source>
</evidence>
<keyword evidence="6" id="KW-0833">Ubl conjugation pathway</keyword>
<dbReference type="PROSITE" id="PS51292">
    <property type="entry name" value="ZF_RING_CH"/>
    <property type="match status" value="1"/>
</dbReference>
<keyword evidence="4" id="KW-0479">Metal-binding</keyword>
<dbReference type="eggNOG" id="KOG1609">
    <property type="taxonomic scope" value="Eukaryota"/>
</dbReference>
<evidence type="ECO:0000256" key="1">
    <source>
        <dbReference type="ARBA" id="ARBA00004141"/>
    </source>
</evidence>
<dbReference type="PROSITE" id="PS50089">
    <property type="entry name" value="ZF_RING_2"/>
    <property type="match status" value="1"/>
</dbReference>
<keyword evidence="3 12" id="KW-0812">Transmembrane</keyword>
<feature type="region of interest" description="Disordered" evidence="11">
    <location>
        <begin position="433"/>
        <end position="462"/>
    </location>
</feature>